<feature type="compositionally biased region" description="Polar residues" evidence="1">
    <location>
        <begin position="136"/>
        <end position="146"/>
    </location>
</feature>
<dbReference type="EMBL" id="CP034587">
    <property type="protein sequence ID" value="AZQ72054.1"/>
    <property type="molecule type" value="Genomic_DNA"/>
</dbReference>
<feature type="compositionally biased region" description="Low complexity" evidence="1">
    <location>
        <begin position="161"/>
        <end position="175"/>
    </location>
</feature>
<feature type="compositionally biased region" description="Basic and acidic residues" evidence="1">
    <location>
        <begin position="149"/>
        <end position="160"/>
    </location>
</feature>
<gene>
    <name evidence="2" type="ORF">EKH77_13295</name>
</gene>
<accession>A0A3Q9FZD1</accession>
<evidence type="ECO:0000313" key="2">
    <source>
        <dbReference type="EMBL" id="AZQ72054.1"/>
    </source>
</evidence>
<feature type="region of interest" description="Disordered" evidence="1">
    <location>
        <begin position="22"/>
        <end position="90"/>
    </location>
</feature>
<evidence type="ECO:0000256" key="1">
    <source>
        <dbReference type="SAM" id="MobiDB-lite"/>
    </source>
</evidence>
<feature type="compositionally biased region" description="Basic residues" evidence="1">
    <location>
        <begin position="22"/>
        <end position="37"/>
    </location>
</feature>
<sequence length="195" mass="21837">MRLRRPRLLAHRLLTHRLRGHRLLPHRRRGHTGRRGHAGALGTRDGPRGARHRARGGRRGRRDRARGAAPRRAGRRRHGRLGDHRRLGVPVAVRTPRGRRAEAALRRRRGVLRLLRLLRLLGVLGPRHAGHPMRGLSSTGRRSATDPQHLYERRSNEHHSSPAPEAGSASSTGSSVGRWPSEERAASCRSFATSP</sequence>
<feature type="region of interest" description="Disordered" evidence="1">
    <location>
        <begin position="126"/>
        <end position="195"/>
    </location>
</feature>
<dbReference type="AlphaFoldDB" id="A0A3Q9FZD1"/>
<feature type="compositionally biased region" description="Basic residues" evidence="1">
    <location>
        <begin position="49"/>
        <end position="64"/>
    </location>
</feature>
<keyword evidence="3" id="KW-1185">Reference proteome</keyword>
<proteinExistence type="predicted"/>
<name>A0A3Q9FZD1_STRLT</name>
<reference evidence="2 3" key="1">
    <citation type="submission" date="2018-12" db="EMBL/GenBank/DDBJ databases">
        <title>The whole draft genome of Streptomyce luteoverticillatus CGMCC 15060.</title>
        <authorList>
            <person name="Feng Z."/>
            <person name="Chen G."/>
            <person name="Zhang J."/>
            <person name="Zhu H."/>
            <person name="Yu X."/>
            <person name="Zhang W."/>
            <person name="Zhang X."/>
        </authorList>
    </citation>
    <scope>NUCLEOTIDE SEQUENCE [LARGE SCALE GENOMIC DNA]</scope>
    <source>
        <strain evidence="2 3">CGMCC 15060</strain>
    </source>
</reference>
<dbReference type="Proteomes" id="UP000267900">
    <property type="component" value="Chromosome"/>
</dbReference>
<organism evidence="2 3">
    <name type="scientific">Streptomyces luteoverticillatus</name>
    <name type="common">Streptoverticillium luteoverticillatus</name>
    <dbReference type="NCBI Taxonomy" id="66425"/>
    <lineage>
        <taxon>Bacteria</taxon>
        <taxon>Bacillati</taxon>
        <taxon>Actinomycetota</taxon>
        <taxon>Actinomycetes</taxon>
        <taxon>Kitasatosporales</taxon>
        <taxon>Streptomycetaceae</taxon>
        <taxon>Streptomyces</taxon>
    </lineage>
</organism>
<evidence type="ECO:0000313" key="3">
    <source>
        <dbReference type="Proteomes" id="UP000267900"/>
    </source>
</evidence>
<protein>
    <submittedName>
        <fullName evidence="2">Uncharacterized protein</fullName>
    </submittedName>
</protein>